<accession>A0AAN9R2U7</accession>
<name>A0AAN9R2U7_PHACN</name>
<dbReference type="EMBL" id="JAYMYR010000007">
    <property type="protein sequence ID" value="KAK7351978.1"/>
    <property type="molecule type" value="Genomic_DNA"/>
</dbReference>
<proteinExistence type="predicted"/>
<dbReference type="AlphaFoldDB" id="A0AAN9R2U7"/>
<gene>
    <name evidence="1" type="ORF">VNO80_17392</name>
</gene>
<protein>
    <submittedName>
        <fullName evidence="1">Uncharacterized protein</fullName>
    </submittedName>
</protein>
<evidence type="ECO:0000313" key="2">
    <source>
        <dbReference type="Proteomes" id="UP001374584"/>
    </source>
</evidence>
<organism evidence="1 2">
    <name type="scientific">Phaseolus coccineus</name>
    <name type="common">Scarlet runner bean</name>
    <name type="synonym">Phaseolus multiflorus</name>
    <dbReference type="NCBI Taxonomy" id="3886"/>
    <lineage>
        <taxon>Eukaryota</taxon>
        <taxon>Viridiplantae</taxon>
        <taxon>Streptophyta</taxon>
        <taxon>Embryophyta</taxon>
        <taxon>Tracheophyta</taxon>
        <taxon>Spermatophyta</taxon>
        <taxon>Magnoliopsida</taxon>
        <taxon>eudicotyledons</taxon>
        <taxon>Gunneridae</taxon>
        <taxon>Pentapetalae</taxon>
        <taxon>rosids</taxon>
        <taxon>fabids</taxon>
        <taxon>Fabales</taxon>
        <taxon>Fabaceae</taxon>
        <taxon>Papilionoideae</taxon>
        <taxon>50 kb inversion clade</taxon>
        <taxon>NPAAA clade</taxon>
        <taxon>indigoferoid/millettioid clade</taxon>
        <taxon>Phaseoleae</taxon>
        <taxon>Phaseolus</taxon>
    </lineage>
</organism>
<evidence type="ECO:0000313" key="1">
    <source>
        <dbReference type="EMBL" id="KAK7351978.1"/>
    </source>
</evidence>
<dbReference type="Proteomes" id="UP001374584">
    <property type="component" value="Unassembled WGS sequence"/>
</dbReference>
<keyword evidence="2" id="KW-1185">Reference proteome</keyword>
<reference evidence="1 2" key="1">
    <citation type="submission" date="2024-01" db="EMBL/GenBank/DDBJ databases">
        <title>The genomes of 5 underutilized Papilionoideae crops provide insights into root nodulation and disease resistanc.</title>
        <authorList>
            <person name="Jiang F."/>
        </authorList>
    </citation>
    <scope>NUCLEOTIDE SEQUENCE [LARGE SCALE GENOMIC DNA]</scope>
    <source>
        <strain evidence="1">JINMINGXINNONG_FW02</strain>
        <tissue evidence="1">Leaves</tissue>
    </source>
</reference>
<sequence>MKGKFNLILSHPTGFLTVTLYIGDDVESSERARRPVSDPCPFLHLISDTPNAHPSSQAYIIGSENYIIGFAFWIC</sequence>
<comment type="caution">
    <text evidence="1">The sequence shown here is derived from an EMBL/GenBank/DDBJ whole genome shotgun (WGS) entry which is preliminary data.</text>
</comment>